<dbReference type="OrthoDB" id="5956061at2759"/>
<protein>
    <submittedName>
        <fullName evidence="4">Uncharacterized protein LOC116300857</fullName>
    </submittedName>
</protein>
<dbReference type="GO" id="GO:0016755">
    <property type="term" value="F:aminoacyltransferase activity"/>
    <property type="evidence" value="ECO:0007669"/>
    <property type="project" value="InterPro"/>
</dbReference>
<keyword evidence="3" id="KW-1185">Reference proteome</keyword>
<sequence>MVLNFDQDENSCVHQTGREVMSGNGVVLFGMSPGNPYFKSRVIEDYVQYLGKDNRRIIVVVPQQPAEHTYRALGSKDAVKRAKKNASQLKSHCRRAIEKVGKTENVAGDFHMLDWIKEVDTHEAYIAALDFVVNFYNNNLEFRLDTARATAKVLGKDTMSSDDSGSESSDSELEDDENVQEGVFYLLKELAFIIASKEIFRADKVAVIYHRSWPVYEKFVNGGYDGEPKQGLGLAIIKYIDH</sequence>
<evidence type="ECO:0000313" key="4">
    <source>
        <dbReference type="RefSeq" id="XP_031565678.1"/>
    </source>
</evidence>
<dbReference type="KEGG" id="aten:116300857"/>
<dbReference type="Pfam" id="PF16715">
    <property type="entry name" value="CDPS"/>
    <property type="match status" value="1"/>
</dbReference>
<keyword evidence="1" id="KW-0808">Transferase</keyword>
<evidence type="ECO:0000256" key="1">
    <source>
        <dbReference type="ARBA" id="ARBA00022679"/>
    </source>
</evidence>
<name>A0A6P8IG70_ACTTE</name>
<dbReference type="Proteomes" id="UP000515163">
    <property type="component" value="Unplaced"/>
</dbReference>
<gene>
    <name evidence="4" type="primary">LOC116300857</name>
</gene>
<evidence type="ECO:0000256" key="2">
    <source>
        <dbReference type="SAM" id="MobiDB-lite"/>
    </source>
</evidence>
<accession>A0A6P8IG70</accession>
<dbReference type="NCBIfam" id="TIGR04539">
    <property type="entry name" value="tRNA_cyclodipep"/>
    <property type="match status" value="1"/>
</dbReference>
<feature type="region of interest" description="Disordered" evidence="2">
    <location>
        <begin position="155"/>
        <end position="176"/>
    </location>
</feature>
<dbReference type="RefSeq" id="XP_031565678.1">
    <property type="nucleotide sequence ID" value="XM_031709818.1"/>
</dbReference>
<proteinExistence type="predicted"/>
<dbReference type="InParanoid" id="A0A6P8IG70"/>
<dbReference type="GeneID" id="116300857"/>
<reference evidence="4" key="1">
    <citation type="submission" date="2025-08" db="UniProtKB">
        <authorList>
            <consortium name="RefSeq"/>
        </authorList>
    </citation>
    <scope>IDENTIFICATION</scope>
    <source>
        <tissue evidence="4">Tentacle</tissue>
    </source>
</reference>
<evidence type="ECO:0000313" key="3">
    <source>
        <dbReference type="Proteomes" id="UP000515163"/>
    </source>
</evidence>
<dbReference type="AlphaFoldDB" id="A0A6P8IG70"/>
<dbReference type="Gene3D" id="3.40.50.11710">
    <property type="entry name" value="Cyclodipeptide synthase"/>
    <property type="match status" value="1"/>
</dbReference>
<organism evidence="3 4">
    <name type="scientific">Actinia tenebrosa</name>
    <name type="common">Australian red waratah sea anemone</name>
    <dbReference type="NCBI Taxonomy" id="6105"/>
    <lineage>
        <taxon>Eukaryota</taxon>
        <taxon>Metazoa</taxon>
        <taxon>Cnidaria</taxon>
        <taxon>Anthozoa</taxon>
        <taxon>Hexacorallia</taxon>
        <taxon>Actiniaria</taxon>
        <taxon>Actiniidae</taxon>
        <taxon>Actinia</taxon>
    </lineage>
</organism>
<dbReference type="InterPro" id="IPR038622">
    <property type="entry name" value="CDPS_sf"/>
</dbReference>
<dbReference type="InterPro" id="IPR030903">
    <property type="entry name" value="CDPS"/>
</dbReference>